<dbReference type="Gene3D" id="1.10.460.10">
    <property type="entry name" value="Topoisomerase I, domain 2"/>
    <property type="match status" value="1"/>
</dbReference>
<evidence type="ECO:0000256" key="3">
    <source>
        <dbReference type="ARBA" id="ARBA00012891"/>
    </source>
</evidence>
<feature type="region of interest" description="Disordered" evidence="11">
    <location>
        <begin position="267"/>
        <end position="287"/>
    </location>
</feature>
<dbReference type="GO" id="GO:0006265">
    <property type="term" value="P:DNA topological change"/>
    <property type="evidence" value="ECO:0007669"/>
    <property type="project" value="InterPro"/>
</dbReference>
<dbReference type="InterPro" id="IPR013497">
    <property type="entry name" value="Topo_IA_cen"/>
</dbReference>
<dbReference type="SMART" id="SM00437">
    <property type="entry name" value="TOP1Ac"/>
    <property type="match status" value="1"/>
</dbReference>
<dbReference type="PROSITE" id="PS50880">
    <property type="entry name" value="TOPRIM"/>
    <property type="match status" value="1"/>
</dbReference>
<dbReference type="InterPro" id="IPR013825">
    <property type="entry name" value="Topo_IA_cen_sub2"/>
</dbReference>
<dbReference type="InterPro" id="IPR023406">
    <property type="entry name" value="Topo_IA_AS"/>
</dbReference>
<dbReference type="SUPFAM" id="SSF56712">
    <property type="entry name" value="Prokaryotic type I DNA topoisomerase"/>
    <property type="match status" value="1"/>
</dbReference>
<dbReference type="InterPro" id="IPR013826">
    <property type="entry name" value="Topo_IA_cen_sub3"/>
</dbReference>
<dbReference type="EC" id="5.6.2.1" evidence="3"/>
<dbReference type="InterPro" id="IPR003602">
    <property type="entry name" value="Topo_IA_DNA-bd_dom"/>
</dbReference>
<dbReference type="Pfam" id="PF01131">
    <property type="entry name" value="Topoisom_bac"/>
    <property type="match status" value="1"/>
</dbReference>
<dbReference type="InterPro" id="IPR013824">
    <property type="entry name" value="Topo_IA_cen_sub1"/>
</dbReference>
<comment type="catalytic activity">
    <reaction evidence="1">
        <text>ATP-independent breakage of single-stranded DNA, followed by passage and rejoining.</text>
        <dbReference type="EC" id="5.6.2.1"/>
    </reaction>
</comment>
<dbReference type="InterPro" id="IPR034144">
    <property type="entry name" value="TOPRIM_TopoIII"/>
</dbReference>
<sequence length="464" mass="51483">MYDRVIIAEKPSVARDIATFLGNVTQQKGYLEAESGKTAVTNAAGHLYEQLMPEDYTGGEPVAIPWIPPDWKIRPKDARAAQQIRLIHRLIGDAKVIINCGDSDREGQLLVDEILEDAGVDPDGPKVKRLWLSATDPDSIAKAFAKLAPNADYRGFRYSARSRSRSDLLLGINGSRALMRSFGVFKSVSMGRVQSPVAELVNERCQAIRNFKPVKYYVPFVKMPDGTTLQWKESPTAGEGIDEEGRIVSRQLAEEIAARARKASWECTRAESEPRNEPPPLPHSLDSLQSQLGRAGIGAKAVLEACQSLYENKISTYPRTDCRYLPKSMLDDRPKILKGITHLFQRELAGADLQITGRAYNDGKITAHHAIVPTGVPPRGMLSPVEQRVYQEITRNWIAQMYPDAKYQDFMLDVQFSGTDLFSAKTSVLTAPGWRAMHGVTAEDSDADANSAKRKSEKTLGRNR</sequence>
<evidence type="ECO:0000256" key="9">
    <source>
        <dbReference type="ARBA" id="ARBA00032235"/>
    </source>
</evidence>
<dbReference type="InterPro" id="IPR003601">
    <property type="entry name" value="Topo_IA_2"/>
</dbReference>
<dbReference type="PRINTS" id="PR00417">
    <property type="entry name" value="PRTPISMRASEI"/>
</dbReference>
<dbReference type="AlphaFoldDB" id="A0AAX2RN07"/>
<evidence type="ECO:0000256" key="1">
    <source>
        <dbReference type="ARBA" id="ARBA00000213"/>
    </source>
</evidence>
<evidence type="ECO:0000256" key="11">
    <source>
        <dbReference type="SAM" id="MobiDB-lite"/>
    </source>
</evidence>
<dbReference type="InterPro" id="IPR000380">
    <property type="entry name" value="Topo_IA"/>
</dbReference>
<dbReference type="SMART" id="SM00436">
    <property type="entry name" value="TOP1Bc"/>
    <property type="match status" value="1"/>
</dbReference>
<dbReference type="Gene3D" id="3.40.50.140">
    <property type="match status" value="1"/>
</dbReference>
<evidence type="ECO:0000256" key="6">
    <source>
        <dbReference type="ARBA" id="ARBA00023235"/>
    </source>
</evidence>
<dbReference type="SMART" id="SM00493">
    <property type="entry name" value="TOPRIM"/>
    <property type="match status" value="1"/>
</dbReference>
<evidence type="ECO:0000259" key="12">
    <source>
        <dbReference type="PROSITE" id="PS50880"/>
    </source>
</evidence>
<dbReference type="EMBL" id="SNSQ01000016">
    <property type="protein sequence ID" value="TEU47489.1"/>
    <property type="molecule type" value="Genomic_DNA"/>
</dbReference>
<name>A0AAX2RN07_BURCE</name>
<dbReference type="GO" id="GO:0003677">
    <property type="term" value="F:DNA binding"/>
    <property type="evidence" value="ECO:0007669"/>
    <property type="project" value="UniProtKB-KW"/>
</dbReference>
<keyword evidence="6" id="KW-0413">Isomerase</keyword>
<dbReference type="PANTHER" id="PTHR11390">
    <property type="entry name" value="PROKARYOTIC DNA TOPOISOMERASE"/>
    <property type="match status" value="1"/>
</dbReference>
<dbReference type="GO" id="GO:0006281">
    <property type="term" value="P:DNA repair"/>
    <property type="evidence" value="ECO:0007669"/>
    <property type="project" value="TreeGrafter"/>
</dbReference>
<dbReference type="PROSITE" id="PS52039">
    <property type="entry name" value="TOPO_IA_2"/>
    <property type="match status" value="1"/>
</dbReference>
<evidence type="ECO:0000256" key="5">
    <source>
        <dbReference type="ARBA" id="ARBA00023125"/>
    </source>
</evidence>
<dbReference type="CDD" id="cd03362">
    <property type="entry name" value="TOPRIM_TopoIA_TopoIII"/>
    <property type="match status" value="1"/>
</dbReference>
<keyword evidence="4" id="KW-0799">Topoisomerase</keyword>
<dbReference type="GO" id="GO:0003917">
    <property type="term" value="F:DNA topoisomerase type I (single strand cut, ATP-independent) activity"/>
    <property type="evidence" value="ECO:0007669"/>
    <property type="project" value="UniProtKB-EC"/>
</dbReference>
<organism evidence="14 15">
    <name type="scientific">Burkholderia cepacia</name>
    <name type="common">Pseudomonas cepacia</name>
    <dbReference type="NCBI Taxonomy" id="292"/>
    <lineage>
        <taxon>Bacteria</taxon>
        <taxon>Pseudomonadati</taxon>
        <taxon>Pseudomonadota</taxon>
        <taxon>Betaproteobacteria</taxon>
        <taxon>Burkholderiales</taxon>
        <taxon>Burkholderiaceae</taxon>
        <taxon>Burkholderia</taxon>
        <taxon>Burkholderia cepacia complex</taxon>
    </lineage>
</organism>
<dbReference type="Gene3D" id="2.70.20.10">
    <property type="entry name" value="Topoisomerase I, domain 3"/>
    <property type="match status" value="1"/>
</dbReference>
<dbReference type="PANTHER" id="PTHR11390:SF21">
    <property type="entry name" value="DNA TOPOISOMERASE 3-ALPHA"/>
    <property type="match status" value="1"/>
</dbReference>
<dbReference type="Pfam" id="PF01751">
    <property type="entry name" value="Toprim"/>
    <property type="match status" value="1"/>
</dbReference>
<dbReference type="InterPro" id="IPR023405">
    <property type="entry name" value="Topo_IA_core_domain"/>
</dbReference>
<evidence type="ECO:0000256" key="10">
    <source>
        <dbReference type="ARBA" id="ARBA00032877"/>
    </source>
</evidence>
<protein>
    <recommendedName>
        <fullName evidence="3">DNA topoisomerase</fullName>
        <ecNumber evidence="3">5.6.2.1</ecNumber>
    </recommendedName>
    <alternativeName>
        <fullName evidence="10">Omega-protein</fullName>
    </alternativeName>
    <alternativeName>
        <fullName evidence="9">Relaxing enzyme</fullName>
    </alternativeName>
    <alternativeName>
        <fullName evidence="7">Swivelase</fullName>
    </alternativeName>
    <alternativeName>
        <fullName evidence="8">Untwisting enzyme</fullName>
    </alternativeName>
</protein>
<comment type="caution">
    <text evidence="14">The sequence shown here is derived from an EMBL/GenBank/DDBJ whole genome shotgun (WGS) entry which is preliminary data.</text>
</comment>
<dbReference type="PROSITE" id="PS00396">
    <property type="entry name" value="TOPO_IA_1"/>
    <property type="match status" value="1"/>
</dbReference>
<dbReference type="Gene3D" id="1.10.290.10">
    <property type="entry name" value="Topoisomerase I, domain 4"/>
    <property type="match status" value="1"/>
</dbReference>
<dbReference type="GO" id="GO:0043597">
    <property type="term" value="C:cytoplasmic replication fork"/>
    <property type="evidence" value="ECO:0007669"/>
    <property type="project" value="TreeGrafter"/>
</dbReference>
<reference evidence="14 15" key="1">
    <citation type="submission" date="2019-03" db="EMBL/GenBank/DDBJ databases">
        <title>Burkholderia cepacia outbreak.</title>
        <authorList>
            <person name="Farzana R."/>
            <person name="Walsh T.R."/>
        </authorList>
    </citation>
    <scope>NUCLEOTIDE SEQUENCE [LARGE SCALE GENOMIC DNA]</scope>
    <source>
        <strain evidence="15">d13</strain>
    </source>
</reference>
<evidence type="ECO:0000256" key="2">
    <source>
        <dbReference type="ARBA" id="ARBA00009446"/>
    </source>
</evidence>
<evidence type="ECO:0000313" key="14">
    <source>
        <dbReference type="EMBL" id="TEU47489.1"/>
    </source>
</evidence>
<gene>
    <name evidence="14" type="ORF">E3D37_15910</name>
</gene>
<dbReference type="Proteomes" id="UP000298234">
    <property type="component" value="Unassembled WGS sequence"/>
</dbReference>
<evidence type="ECO:0000256" key="7">
    <source>
        <dbReference type="ARBA" id="ARBA00030003"/>
    </source>
</evidence>
<feature type="domain" description="Toprim" evidence="12">
    <location>
        <begin position="3"/>
        <end position="135"/>
    </location>
</feature>
<dbReference type="GO" id="GO:0006310">
    <property type="term" value="P:DNA recombination"/>
    <property type="evidence" value="ECO:0007669"/>
    <property type="project" value="TreeGrafter"/>
</dbReference>
<feature type="domain" description="Topo IA-type catalytic" evidence="13">
    <location>
        <begin position="153"/>
        <end position="464"/>
    </location>
</feature>
<dbReference type="RefSeq" id="WP_134256198.1">
    <property type="nucleotide sequence ID" value="NZ_SNSG01000013.1"/>
</dbReference>
<evidence type="ECO:0000313" key="15">
    <source>
        <dbReference type="Proteomes" id="UP000298234"/>
    </source>
</evidence>
<evidence type="ECO:0000259" key="13">
    <source>
        <dbReference type="PROSITE" id="PS52039"/>
    </source>
</evidence>
<evidence type="ECO:0000256" key="8">
    <source>
        <dbReference type="ARBA" id="ARBA00031985"/>
    </source>
</evidence>
<accession>A0AAX2RN07</accession>
<proteinExistence type="inferred from homology"/>
<comment type="similarity">
    <text evidence="2">Belongs to the type IA topoisomerase family.</text>
</comment>
<dbReference type="InterPro" id="IPR006171">
    <property type="entry name" value="TOPRIM_dom"/>
</dbReference>
<feature type="region of interest" description="Disordered" evidence="11">
    <location>
        <begin position="442"/>
        <end position="464"/>
    </location>
</feature>
<keyword evidence="5" id="KW-0238">DNA-binding</keyword>
<evidence type="ECO:0000256" key="4">
    <source>
        <dbReference type="ARBA" id="ARBA00023029"/>
    </source>
</evidence>